<dbReference type="PANTHER" id="PTHR34848">
    <property type="match status" value="1"/>
</dbReference>
<comment type="catalytic activity">
    <reaction evidence="1">
        <text>adenosylcob(III)inamide + ATP = adenosylcob(III)inamide phosphate + ADP + H(+)</text>
        <dbReference type="Rhea" id="RHEA:15769"/>
        <dbReference type="ChEBI" id="CHEBI:2480"/>
        <dbReference type="ChEBI" id="CHEBI:15378"/>
        <dbReference type="ChEBI" id="CHEBI:30616"/>
        <dbReference type="ChEBI" id="CHEBI:58502"/>
        <dbReference type="ChEBI" id="CHEBI:456216"/>
        <dbReference type="EC" id="2.7.1.156"/>
    </reaction>
</comment>
<dbReference type="RefSeq" id="WP_262396405.1">
    <property type="nucleotide sequence ID" value="NZ_JACRTC010000001.1"/>
</dbReference>
<accession>A0A926IAK7</accession>
<evidence type="ECO:0000256" key="7">
    <source>
        <dbReference type="ARBA" id="ARBA00007490"/>
    </source>
</evidence>
<dbReference type="GO" id="GO:0005524">
    <property type="term" value="F:ATP binding"/>
    <property type="evidence" value="ECO:0007669"/>
    <property type="project" value="UniProtKB-KW"/>
</dbReference>
<evidence type="ECO:0000256" key="6">
    <source>
        <dbReference type="ARBA" id="ARBA00005159"/>
    </source>
</evidence>
<evidence type="ECO:0000256" key="11">
    <source>
        <dbReference type="ARBA" id="ARBA00022679"/>
    </source>
</evidence>
<evidence type="ECO:0000256" key="15">
    <source>
        <dbReference type="ARBA" id="ARBA00023134"/>
    </source>
</evidence>
<feature type="binding site" evidence="19">
    <location>
        <begin position="7"/>
        <end position="14"/>
    </location>
    <ligand>
        <name>GTP</name>
        <dbReference type="ChEBI" id="CHEBI:37565"/>
    </ligand>
</feature>
<keyword evidence="10" id="KW-0169">Cobalamin biosynthesis</keyword>
<keyword evidence="12 19" id="KW-0547">Nucleotide-binding</keyword>
<dbReference type="GO" id="GO:0009236">
    <property type="term" value="P:cobalamin biosynthetic process"/>
    <property type="evidence" value="ECO:0007669"/>
    <property type="project" value="UniProtKB-KW"/>
</dbReference>
<evidence type="ECO:0000256" key="1">
    <source>
        <dbReference type="ARBA" id="ARBA00000312"/>
    </source>
</evidence>
<dbReference type="SUPFAM" id="SSF52540">
    <property type="entry name" value="P-loop containing nucleoside triphosphate hydrolases"/>
    <property type="match status" value="1"/>
</dbReference>
<dbReference type="Proteomes" id="UP000660861">
    <property type="component" value="Unassembled WGS sequence"/>
</dbReference>
<feature type="binding site" evidence="19">
    <location>
        <position position="62"/>
    </location>
    <ligand>
        <name>GTP</name>
        <dbReference type="ChEBI" id="CHEBI:37565"/>
    </ligand>
</feature>
<dbReference type="PANTHER" id="PTHR34848:SF1">
    <property type="entry name" value="BIFUNCTIONAL ADENOSYLCOBALAMIN BIOSYNTHESIS PROTEIN COBU"/>
    <property type="match status" value="1"/>
</dbReference>
<evidence type="ECO:0000256" key="2">
    <source>
        <dbReference type="ARBA" id="ARBA00000711"/>
    </source>
</evidence>
<feature type="active site" description="GMP-histidine intermediate" evidence="18">
    <location>
        <position position="49"/>
    </location>
</feature>
<name>A0A926IAK7_9FIRM</name>
<keyword evidence="20" id="KW-0548">Nucleotidyltransferase</keyword>
<keyword evidence="21" id="KW-1185">Reference proteome</keyword>
<evidence type="ECO:0000256" key="8">
    <source>
        <dbReference type="ARBA" id="ARBA00012016"/>
    </source>
</evidence>
<comment type="catalytic activity">
    <reaction evidence="2">
        <text>adenosylcob(III)inamide phosphate + GTP + H(+) = adenosylcob(III)inamide-GDP + diphosphate</text>
        <dbReference type="Rhea" id="RHEA:22712"/>
        <dbReference type="ChEBI" id="CHEBI:15378"/>
        <dbReference type="ChEBI" id="CHEBI:33019"/>
        <dbReference type="ChEBI" id="CHEBI:37565"/>
        <dbReference type="ChEBI" id="CHEBI:58502"/>
        <dbReference type="ChEBI" id="CHEBI:60487"/>
        <dbReference type="EC" id="2.7.7.62"/>
    </reaction>
</comment>
<dbReference type="PIRSF" id="PIRSF006135">
    <property type="entry name" value="CobU"/>
    <property type="match status" value="1"/>
</dbReference>
<evidence type="ECO:0000256" key="13">
    <source>
        <dbReference type="ARBA" id="ARBA00022777"/>
    </source>
</evidence>
<dbReference type="EMBL" id="JACRTC010000001">
    <property type="protein sequence ID" value="MBC8569298.1"/>
    <property type="molecule type" value="Genomic_DNA"/>
</dbReference>
<protein>
    <recommendedName>
        <fullName evidence="16">Adenosylcobinamide kinase</fullName>
        <ecNumber evidence="8">2.7.1.156</ecNumber>
        <ecNumber evidence="9">2.7.7.62</ecNumber>
    </recommendedName>
    <alternativeName>
        <fullName evidence="17">Adenosylcobinamide-phosphate guanylyltransferase</fullName>
    </alternativeName>
</protein>
<feature type="binding site" evidence="19">
    <location>
        <position position="81"/>
    </location>
    <ligand>
        <name>GTP</name>
        <dbReference type="ChEBI" id="CHEBI:37565"/>
    </ligand>
</feature>
<evidence type="ECO:0000256" key="19">
    <source>
        <dbReference type="PIRSR" id="PIRSR006135-2"/>
    </source>
</evidence>
<comment type="function">
    <text evidence="4">Catalyzes ATP-dependent phosphorylation of adenosylcobinamide and addition of GMP to adenosylcobinamide phosphate.</text>
</comment>
<keyword evidence="13 20" id="KW-0418">Kinase</keyword>
<evidence type="ECO:0000256" key="17">
    <source>
        <dbReference type="ARBA" id="ARBA00030571"/>
    </source>
</evidence>
<dbReference type="Gene3D" id="3.40.50.300">
    <property type="entry name" value="P-loop containing nucleotide triphosphate hydrolases"/>
    <property type="match status" value="1"/>
</dbReference>
<evidence type="ECO:0000256" key="14">
    <source>
        <dbReference type="ARBA" id="ARBA00022840"/>
    </source>
</evidence>
<comment type="catalytic activity">
    <reaction evidence="3">
        <text>adenosylcob(III)inamide + GTP = adenosylcob(III)inamide phosphate + GDP + H(+)</text>
        <dbReference type="Rhea" id="RHEA:15765"/>
        <dbReference type="ChEBI" id="CHEBI:2480"/>
        <dbReference type="ChEBI" id="CHEBI:15378"/>
        <dbReference type="ChEBI" id="CHEBI:37565"/>
        <dbReference type="ChEBI" id="CHEBI:58189"/>
        <dbReference type="ChEBI" id="CHEBI:58502"/>
        <dbReference type="EC" id="2.7.1.156"/>
    </reaction>
</comment>
<evidence type="ECO:0000256" key="10">
    <source>
        <dbReference type="ARBA" id="ARBA00022573"/>
    </source>
</evidence>
<dbReference type="EC" id="2.7.7.62" evidence="9"/>
<keyword evidence="14" id="KW-0067">ATP-binding</keyword>
<comment type="pathway">
    <text evidence="5">Cofactor biosynthesis; adenosylcobalamin biosynthesis; adenosylcobalamin from cob(II)yrinate a,c-diamide: step 6/7.</text>
</comment>
<keyword evidence="15 19" id="KW-0342">GTP-binding</keyword>
<dbReference type="GO" id="GO:0005525">
    <property type="term" value="F:GTP binding"/>
    <property type="evidence" value="ECO:0007669"/>
    <property type="project" value="UniProtKB-KW"/>
</dbReference>
<evidence type="ECO:0000313" key="21">
    <source>
        <dbReference type="Proteomes" id="UP000660861"/>
    </source>
</evidence>
<evidence type="ECO:0000313" key="20">
    <source>
        <dbReference type="EMBL" id="MBC8569298.1"/>
    </source>
</evidence>
<gene>
    <name evidence="20" type="ORF">H8709_00445</name>
</gene>
<sequence>MLTLIIGGAGSGKSAFAEALLAKSGCLDKIYIATMDPWGEEAKARIRRHRAMRRDKGFATVERFVSLSGLRVPKGAAVLLECVGNLAANELFSPGGAGKDAVAAIVGGVDALCARAGDVIVVANDVFSDGVEYDGETETYRRVMAEATAQISHRADRVAEVVCGIPIVHKGEF</sequence>
<dbReference type="GO" id="GO:0008820">
    <property type="term" value="F:cobinamide phosphate guanylyltransferase activity"/>
    <property type="evidence" value="ECO:0007669"/>
    <property type="project" value="UniProtKB-EC"/>
</dbReference>
<evidence type="ECO:0000256" key="5">
    <source>
        <dbReference type="ARBA" id="ARBA00004692"/>
    </source>
</evidence>
<comment type="pathway">
    <text evidence="6">Cofactor biosynthesis; adenosylcobalamin biosynthesis; adenosylcobalamin from cob(II)yrinate a,c-diamide: step 5/7.</text>
</comment>
<evidence type="ECO:0000256" key="16">
    <source>
        <dbReference type="ARBA" id="ARBA00029570"/>
    </source>
</evidence>
<dbReference type="InterPro" id="IPR003203">
    <property type="entry name" value="CobU/CobP"/>
</dbReference>
<organism evidence="20 21">
    <name type="scientific">Zongyangia hominis</name>
    <dbReference type="NCBI Taxonomy" id="2763677"/>
    <lineage>
        <taxon>Bacteria</taxon>
        <taxon>Bacillati</taxon>
        <taxon>Bacillota</taxon>
        <taxon>Clostridia</taxon>
        <taxon>Eubacteriales</taxon>
        <taxon>Oscillospiraceae</taxon>
        <taxon>Zongyangia</taxon>
    </lineage>
</organism>
<comment type="caution">
    <text evidence="20">The sequence shown here is derived from an EMBL/GenBank/DDBJ whole genome shotgun (WGS) entry which is preliminary data.</text>
</comment>
<dbReference type="Pfam" id="PF02283">
    <property type="entry name" value="CobU"/>
    <property type="match status" value="1"/>
</dbReference>
<evidence type="ECO:0000256" key="3">
    <source>
        <dbReference type="ARBA" id="ARBA00001522"/>
    </source>
</evidence>
<reference evidence="20" key="1">
    <citation type="submission" date="2020-08" db="EMBL/GenBank/DDBJ databases">
        <title>Genome public.</title>
        <authorList>
            <person name="Liu C."/>
            <person name="Sun Q."/>
        </authorList>
    </citation>
    <scope>NUCLEOTIDE SEQUENCE</scope>
    <source>
        <strain evidence="20">NSJ-54</strain>
    </source>
</reference>
<evidence type="ECO:0000256" key="4">
    <source>
        <dbReference type="ARBA" id="ARBA00003889"/>
    </source>
</evidence>
<feature type="binding site" evidence="19">
    <location>
        <begin position="50"/>
        <end position="53"/>
    </location>
    <ligand>
        <name>GTP</name>
        <dbReference type="ChEBI" id="CHEBI:37565"/>
    </ligand>
</feature>
<dbReference type="InterPro" id="IPR027417">
    <property type="entry name" value="P-loop_NTPase"/>
</dbReference>
<evidence type="ECO:0000256" key="12">
    <source>
        <dbReference type="ARBA" id="ARBA00022741"/>
    </source>
</evidence>
<evidence type="ECO:0000256" key="18">
    <source>
        <dbReference type="PIRSR" id="PIRSR006135-1"/>
    </source>
</evidence>
<evidence type="ECO:0000256" key="9">
    <source>
        <dbReference type="ARBA" id="ARBA00012523"/>
    </source>
</evidence>
<keyword evidence="11" id="KW-0808">Transferase</keyword>
<comment type="similarity">
    <text evidence="7">Belongs to the CobU/CobP family.</text>
</comment>
<dbReference type="GO" id="GO:0043752">
    <property type="term" value="F:adenosylcobinamide kinase activity"/>
    <property type="evidence" value="ECO:0007669"/>
    <property type="project" value="UniProtKB-EC"/>
</dbReference>
<proteinExistence type="inferred from homology"/>
<dbReference type="EC" id="2.7.1.156" evidence="8"/>
<dbReference type="AlphaFoldDB" id="A0A926IAK7"/>